<keyword evidence="10 11" id="KW-0539">Nucleus</keyword>
<evidence type="ECO:0000256" key="9">
    <source>
        <dbReference type="ARBA" id="ARBA00023204"/>
    </source>
</evidence>
<dbReference type="PANTHER" id="PTHR12831:SF0">
    <property type="entry name" value="GENERAL TRANSCRIPTION FACTOR IIH SUBUNIT 3"/>
    <property type="match status" value="1"/>
</dbReference>
<evidence type="ECO:0000256" key="8">
    <source>
        <dbReference type="ARBA" id="ARBA00023163"/>
    </source>
</evidence>
<feature type="non-terminal residue" evidence="12">
    <location>
        <position position="1"/>
    </location>
</feature>
<proteinExistence type="inferred from homology"/>
<reference evidence="12" key="1">
    <citation type="submission" date="2023-10" db="EMBL/GenBank/DDBJ databases">
        <title>Genome assembly of Pristionchus species.</title>
        <authorList>
            <person name="Yoshida K."/>
            <person name="Sommer R.J."/>
        </authorList>
    </citation>
    <scope>NUCLEOTIDE SEQUENCE</scope>
    <source>
        <strain evidence="12">RS0144</strain>
    </source>
</reference>
<evidence type="ECO:0000256" key="11">
    <source>
        <dbReference type="RuleBase" id="RU368090"/>
    </source>
</evidence>
<keyword evidence="7 11" id="KW-0805">Transcription regulation</keyword>
<keyword evidence="3 11" id="KW-0479">Metal-binding</keyword>
<comment type="caution">
    <text evidence="12">The sequence shown here is derived from an EMBL/GenBank/DDBJ whole genome shotgun (WGS) entry which is preliminary data.</text>
</comment>
<protein>
    <recommendedName>
        <fullName evidence="11">General transcription factor IIH subunit 3</fullName>
    </recommendedName>
    <alternativeName>
        <fullName evidence="11">General transcription factor IIH polypeptide 3</fullName>
    </alternativeName>
</protein>
<gene>
    <name evidence="12" type="ORF">PENTCL1PPCAC_11621</name>
</gene>
<comment type="subunit">
    <text evidence="11">Part of a TFIID-containing RNA polymerase II pre-initiation complex that is composed of TBP and at least GTF2A1, GTF2A2, GTF2E1, GTF2E2, GTF2F1, GTF2H2, GTF2H3, GTF2H4, GTF2H5, GTF2B, TCEA1, ERCC2, ERCC3, TAF1, TAF2, TAF3, TAF4, TAF5, TAF6, TAF7, TAF8, TAF9, TAF10, TAF11, TAF12 and TAF13. Component of the 7-subunit TFIIH core complex composed of XPB/ERCC3, XPD/ERCC2, GTF2H1, GTF2H2, GTF2H3, GTF2H4 and GTF2H5, which is active in NER. The core complex associates with the 3-subunit CDK-activating kinase (CAK) module composed of CCNH/cyclin H, CDK7 and MNAT1 to form the 10-subunit holoenzyme (holo-TFIIH) active in transcription. Interacts with RARA; the interaction requires prior phosphorylation of RARA on 'Ser-369' which then enhances interaction of RARA with CDK7.</text>
</comment>
<evidence type="ECO:0000256" key="6">
    <source>
        <dbReference type="ARBA" id="ARBA00022833"/>
    </source>
</evidence>
<keyword evidence="5 11" id="KW-0863">Zinc-finger</keyword>
<comment type="function">
    <text evidence="11">Component of the general transcription and DNA repair factor IIH (TFIIH) core complex, which is involved in general and transcription-coupled nucleotide excision repair (NER) of damaged DNA and, when complexed to CAK, in RNA transcription by RNA polymerase II. In NER, TFIIH acts by opening DNA around the lesion to allow the excision of the damaged oligonucleotide and its replacement by a new DNA fragment. In transcription, TFIIH has an essential role in transcription initiation. When the pre-initiation complex (PIC) has been established, TFIIH is required for promoter opening and promoter escape. Phosphorylation of the C-terminal tail (CTD) of the largest subunit of RNA polymerase II by the kinase module CAK controls the initiation of transcription.</text>
</comment>
<evidence type="ECO:0000256" key="2">
    <source>
        <dbReference type="ARBA" id="ARBA00005273"/>
    </source>
</evidence>
<evidence type="ECO:0000256" key="1">
    <source>
        <dbReference type="ARBA" id="ARBA00004123"/>
    </source>
</evidence>
<keyword evidence="8 11" id="KW-0804">Transcription</keyword>
<dbReference type="Proteomes" id="UP001432027">
    <property type="component" value="Unassembled WGS sequence"/>
</dbReference>
<dbReference type="Gene3D" id="3.40.50.410">
    <property type="entry name" value="von Willebrand factor, type A domain"/>
    <property type="match status" value="1"/>
</dbReference>
<dbReference type="InterPro" id="IPR036465">
    <property type="entry name" value="vWFA_dom_sf"/>
</dbReference>
<dbReference type="AlphaFoldDB" id="A0AAV5T1S2"/>
<keyword evidence="13" id="KW-1185">Reference proteome</keyword>
<dbReference type="GO" id="GO:0000439">
    <property type="term" value="C:transcription factor TFIIH core complex"/>
    <property type="evidence" value="ECO:0007669"/>
    <property type="project" value="UniProtKB-UniRule"/>
</dbReference>
<evidence type="ECO:0000313" key="13">
    <source>
        <dbReference type="Proteomes" id="UP001432027"/>
    </source>
</evidence>
<dbReference type="GO" id="GO:0006355">
    <property type="term" value="P:regulation of DNA-templated transcription"/>
    <property type="evidence" value="ECO:0007669"/>
    <property type="project" value="InterPro"/>
</dbReference>
<dbReference type="InterPro" id="IPR004600">
    <property type="entry name" value="TFIIH_Tfb4/GTF2H3"/>
</dbReference>
<keyword evidence="6 11" id="KW-0862">Zinc</keyword>
<dbReference type="GO" id="GO:0008270">
    <property type="term" value="F:zinc ion binding"/>
    <property type="evidence" value="ECO:0007669"/>
    <property type="project" value="UniProtKB-KW"/>
</dbReference>
<evidence type="ECO:0000256" key="3">
    <source>
        <dbReference type="ARBA" id="ARBA00022723"/>
    </source>
</evidence>
<dbReference type="Pfam" id="PF03850">
    <property type="entry name" value="Tfb4"/>
    <property type="match status" value="1"/>
</dbReference>
<organism evidence="12 13">
    <name type="scientific">Pristionchus entomophagus</name>
    <dbReference type="NCBI Taxonomy" id="358040"/>
    <lineage>
        <taxon>Eukaryota</taxon>
        <taxon>Metazoa</taxon>
        <taxon>Ecdysozoa</taxon>
        <taxon>Nematoda</taxon>
        <taxon>Chromadorea</taxon>
        <taxon>Rhabditida</taxon>
        <taxon>Rhabditina</taxon>
        <taxon>Diplogasteromorpha</taxon>
        <taxon>Diplogasteroidea</taxon>
        <taxon>Neodiplogasteridae</taxon>
        <taxon>Pristionchus</taxon>
    </lineage>
</organism>
<dbReference type="PANTHER" id="PTHR12831">
    <property type="entry name" value="TRANSCRIPTION INITIATION FACTOR IIH TFIIH , POLYPEPTIDE 3-RELATED"/>
    <property type="match status" value="1"/>
</dbReference>
<comment type="similarity">
    <text evidence="2 11">Belongs to the TFB4 family.</text>
</comment>
<sequence>DIEMTSLAVLVDGSACAWGSFAEAKREGPGKEKEVLSRVIQSIVAFSNVHLSLAQSNQLLLYAYANGIRKKLLYDSTRSDNPDSSACIIEGIRSALRQNSLSGDGRKCGVLAGTLATALCQIRKAFTGGSTKGEETISGQKGRIVIISLLPDFGSQHSLLMNLFFSAHKHDISMDVVSLGGSSALLQQAADITAGVFEAIERVEDIPRVLMTRCLPVSIRNSTSLSTVDYRAACVCHETLVSIGYTCSVCLAVLCTIKLTCPSCSAQFTMKKIGPARKRKRQTEVGAVSSPKI</sequence>
<evidence type="ECO:0000256" key="7">
    <source>
        <dbReference type="ARBA" id="ARBA00023015"/>
    </source>
</evidence>
<dbReference type="GO" id="GO:0005675">
    <property type="term" value="C:transcription factor TFIIH holo complex"/>
    <property type="evidence" value="ECO:0007669"/>
    <property type="project" value="UniProtKB-UniRule"/>
</dbReference>
<accession>A0AAV5T1S2</accession>
<evidence type="ECO:0000256" key="5">
    <source>
        <dbReference type="ARBA" id="ARBA00022771"/>
    </source>
</evidence>
<keyword evidence="4 11" id="KW-0227">DNA damage</keyword>
<evidence type="ECO:0000256" key="4">
    <source>
        <dbReference type="ARBA" id="ARBA00022763"/>
    </source>
</evidence>
<evidence type="ECO:0000256" key="10">
    <source>
        <dbReference type="ARBA" id="ARBA00023242"/>
    </source>
</evidence>
<comment type="subcellular location">
    <subcellularLocation>
        <location evidence="1 11">Nucleus</location>
    </subcellularLocation>
</comment>
<evidence type="ECO:0000313" key="12">
    <source>
        <dbReference type="EMBL" id="GMS89446.1"/>
    </source>
</evidence>
<name>A0AAV5T1S2_9BILA</name>
<dbReference type="EMBL" id="BTSX01000003">
    <property type="protein sequence ID" value="GMS89446.1"/>
    <property type="molecule type" value="Genomic_DNA"/>
</dbReference>
<dbReference type="GO" id="GO:0006289">
    <property type="term" value="P:nucleotide-excision repair"/>
    <property type="evidence" value="ECO:0007669"/>
    <property type="project" value="UniProtKB-UniRule"/>
</dbReference>
<keyword evidence="9 11" id="KW-0234">DNA repair</keyword>